<dbReference type="Proteomes" id="UP000643279">
    <property type="component" value="Unassembled WGS sequence"/>
</dbReference>
<sequence>MSQGFKVGLGILAGVVLLIGGCSGWEAWKNEQTIAEKKSIADRLQKGEGWTDLPHQPSVGGAVCIPIDGPCSQYSYRWETHQKYQEGELERYIQQVGLKPLEYDPCVRNPLFNSGGLNCLAAGVINDWDIRINITDSVMDADTLTMTGLDGPGRTVIAGPTS</sequence>
<evidence type="ECO:0000313" key="1">
    <source>
        <dbReference type="EMBL" id="GGI01710.1"/>
    </source>
</evidence>
<accession>A0ABQ2B1Y6</accession>
<gene>
    <name evidence="1" type="ORF">GCM10007170_41770</name>
</gene>
<dbReference type="EMBL" id="BMFW01000037">
    <property type="protein sequence ID" value="GGI01710.1"/>
    <property type="molecule type" value="Genomic_DNA"/>
</dbReference>
<evidence type="ECO:0000313" key="2">
    <source>
        <dbReference type="Proteomes" id="UP000643279"/>
    </source>
</evidence>
<protein>
    <submittedName>
        <fullName evidence="1">Uncharacterized protein</fullName>
    </submittedName>
</protein>
<organism evidence="1 2">
    <name type="scientific">Arthrobacter liuii</name>
    <dbReference type="NCBI Taxonomy" id="1476996"/>
    <lineage>
        <taxon>Bacteria</taxon>
        <taxon>Bacillati</taxon>
        <taxon>Actinomycetota</taxon>
        <taxon>Actinomycetes</taxon>
        <taxon>Micrococcales</taxon>
        <taxon>Micrococcaceae</taxon>
        <taxon>Arthrobacter</taxon>
    </lineage>
</organism>
<keyword evidence="2" id="KW-1185">Reference proteome</keyword>
<dbReference type="PROSITE" id="PS51257">
    <property type="entry name" value="PROKAR_LIPOPROTEIN"/>
    <property type="match status" value="1"/>
</dbReference>
<proteinExistence type="predicted"/>
<comment type="caution">
    <text evidence="1">The sequence shown here is derived from an EMBL/GenBank/DDBJ whole genome shotgun (WGS) entry which is preliminary data.</text>
</comment>
<dbReference type="RefSeq" id="WP_188573441.1">
    <property type="nucleotide sequence ID" value="NZ_BMFW01000037.1"/>
</dbReference>
<name>A0ABQ2B1Y6_9MICC</name>
<reference evidence="2" key="1">
    <citation type="journal article" date="2019" name="Int. J. Syst. Evol. Microbiol.">
        <title>The Global Catalogue of Microorganisms (GCM) 10K type strain sequencing project: providing services to taxonomists for standard genome sequencing and annotation.</title>
        <authorList>
            <consortium name="The Broad Institute Genomics Platform"/>
            <consortium name="The Broad Institute Genome Sequencing Center for Infectious Disease"/>
            <person name="Wu L."/>
            <person name="Ma J."/>
        </authorList>
    </citation>
    <scope>NUCLEOTIDE SEQUENCE [LARGE SCALE GENOMIC DNA]</scope>
    <source>
        <strain evidence="2">CGMCC 1.12778</strain>
    </source>
</reference>